<comment type="cofactor">
    <cofactor evidence="1">
        <name>Mn(2+)</name>
        <dbReference type="ChEBI" id="CHEBI:29035"/>
    </cofactor>
</comment>
<feature type="domain" description="Malic enzyme NAD-binding" evidence="8">
    <location>
        <begin position="171"/>
        <end position="408"/>
    </location>
</feature>
<dbReference type="InterPro" id="IPR012188">
    <property type="entry name" value="ME_PTA"/>
</dbReference>
<evidence type="ECO:0000256" key="6">
    <source>
        <dbReference type="ARBA" id="ARBA00023002"/>
    </source>
</evidence>
<dbReference type="Gene3D" id="3.40.50.720">
    <property type="entry name" value="NAD(P)-binding Rossmann-like Domain"/>
    <property type="match status" value="1"/>
</dbReference>
<dbReference type="InterPro" id="IPR012302">
    <property type="entry name" value="Malic_NAD-bd"/>
</dbReference>
<dbReference type="Pfam" id="PF00390">
    <property type="entry name" value="malic"/>
    <property type="match status" value="1"/>
</dbReference>
<proteinExistence type="inferred from homology"/>
<evidence type="ECO:0000256" key="2">
    <source>
        <dbReference type="ARBA" id="ARBA00001946"/>
    </source>
</evidence>
<dbReference type="Gene3D" id="3.40.50.10380">
    <property type="entry name" value="Malic enzyme, N-terminal domain"/>
    <property type="match status" value="1"/>
</dbReference>
<dbReference type="SUPFAM" id="SSF53223">
    <property type="entry name" value="Aminoacid dehydrogenase-like, N-terminal domain"/>
    <property type="match status" value="1"/>
</dbReference>
<dbReference type="InterPro" id="IPR015884">
    <property type="entry name" value="Malic_enzyme_CS"/>
</dbReference>
<comment type="similarity">
    <text evidence="3">In the N-terminal section; belongs to the malic enzymes family.</text>
</comment>
<dbReference type="GO" id="GO:0004473">
    <property type="term" value="F:malate dehydrogenase (decarboxylating) (NADP+) activity"/>
    <property type="evidence" value="ECO:0007669"/>
    <property type="project" value="UniProtKB-EC"/>
</dbReference>
<dbReference type="RefSeq" id="WP_128273614.1">
    <property type="nucleotide sequence ID" value="NZ_JAVIIP010000002.1"/>
</dbReference>
<accession>A0ABU5AHJ6</accession>
<dbReference type="EMBL" id="JAVIIP010000002">
    <property type="protein sequence ID" value="MDX8536758.1"/>
    <property type="molecule type" value="Genomic_DNA"/>
</dbReference>
<dbReference type="CDD" id="cd05311">
    <property type="entry name" value="NAD_bind_2_malic_enz"/>
    <property type="match status" value="1"/>
</dbReference>
<dbReference type="SUPFAM" id="SSF53659">
    <property type="entry name" value="Isocitrate/Isopropylmalate dehydrogenase-like"/>
    <property type="match status" value="1"/>
</dbReference>
<dbReference type="SMART" id="SM01274">
    <property type="entry name" value="malic"/>
    <property type="match status" value="1"/>
</dbReference>
<evidence type="ECO:0000259" key="9">
    <source>
        <dbReference type="SMART" id="SM01274"/>
    </source>
</evidence>
<dbReference type="Pfam" id="PF01515">
    <property type="entry name" value="PTA_PTB"/>
    <property type="match status" value="1"/>
</dbReference>
<keyword evidence="6 10" id="KW-0560">Oxidoreductase</keyword>
<dbReference type="InterPro" id="IPR051674">
    <property type="entry name" value="Malate_Decarboxylase"/>
</dbReference>
<dbReference type="PROSITE" id="PS00331">
    <property type="entry name" value="MALIC_ENZYMES"/>
    <property type="match status" value="1"/>
</dbReference>
<dbReference type="InterPro" id="IPR002505">
    <property type="entry name" value="PTA_PTB"/>
</dbReference>
<evidence type="ECO:0000313" key="11">
    <source>
        <dbReference type="Proteomes" id="UP001276564"/>
    </source>
</evidence>
<evidence type="ECO:0000256" key="5">
    <source>
        <dbReference type="ARBA" id="ARBA00022723"/>
    </source>
</evidence>
<dbReference type="Proteomes" id="UP001276564">
    <property type="component" value="Unassembled WGS sequence"/>
</dbReference>
<evidence type="ECO:0000313" key="10">
    <source>
        <dbReference type="EMBL" id="MDX8536758.1"/>
    </source>
</evidence>
<evidence type="ECO:0000256" key="7">
    <source>
        <dbReference type="ARBA" id="ARBA00023268"/>
    </source>
</evidence>
<reference evidence="10 11" key="1">
    <citation type="submission" date="2023-08" db="EMBL/GenBank/DDBJ databases">
        <title>Implementing the SeqCode for naming new Mesorhizobium species isolated from Vachellia karroo root nodules.</title>
        <authorList>
            <person name="Van Lill M."/>
        </authorList>
    </citation>
    <scope>NUCLEOTIDE SEQUENCE [LARGE SCALE GENOMIC DNA]</scope>
    <source>
        <strain evidence="10 11">VK4B</strain>
    </source>
</reference>
<dbReference type="Gene3D" id="3.40.50.10750">
    <property type="entry name" value="Isocitrate/Isopropylmalate dehydrogenase-like"/>
    <property type="match status" value="1"/>
</dbReference>
<evidence type="ECO:0000256" key="3">
    <source>
        <dbReference type="ARBA" id="ARBA00007686"/>
    </source>
</evidence>
<organism evidence="10 11">
    <name type="scientific">Mesorhizobium abyssinicae</name>
    <dbReference type="NCBI Taxonomy" id="1209958"/>
    <lineage>
        <taxon>Bacteria</taxon>
        <taxon>Pseudomonadati</taxon>
        <taxon>Pseudomonadota</taxon>
        <taxon>Alphaproteobacteria</taxon>
        <taxon>Hyphomicrobiales</taxon>
        <taxon>Phyllobacteriaceae</taxon>
        <taxon>Mesorhizobium</taxon>
    </lineage>
</organism>
<dbReference type="PANTHER" id="PTHR43237">
    <property type="entry name" value="NADP-DEPENDENT MALIC ENZYME"/>
    <property type="match status" value="1"/>
</dbReference>
<keyword evidence="11" id="KW-1185">Reference proteome</keyword>
<dbReference type="SMART" id="SM00919">
    <property type="entry name" value="Malic_M"/>
    <property type="match status" value="1"/>
</dbReference>
<evidence type="ECO:0000259" key="8">
    <source>
        <dbReference type="SMART" id="SM00919"/>
    </source>
</evidence>
<dbReference type="PIRSF" id="PIRSF036684">
    <property type="entry name" value="ME_PTA"/>
    <property type="match status" value="1"/>
</dbReference>
<evidence type="ECO:0000256" key="1">
    <source>
        <dbReference type="ARBA" id="ARBA00001936"/>
    </source>
</evidence>
<sequence>MARKTENSGPSVSAQEALEFHAMGRPGKLEIVATKPMATQRDLSLAYSPGVAVPVRAIAEDPSRAFDYTTRGNMVAVISNGTAILGLGNLGALASKPVMEGKSVLFKRFADVDSIDLEVDTEDADEFINCVRFLGPSFGGINLEDIKAPECFIIEQRLRELMDIPVFHDDQHGTAIISAAGLINALEITGRDMKTTKMVCNGAGAAGIACIELMKAMGFSPENIILCDTKGVVFQGRTEGMNQWKSAHAVKTEARSLAEALDGADVFLGLSAKGALTTAMVQSMAKNPIIFAMANPDPEITPEEVAEIRTDAIMATGRSDYPNQVNNVLGFPYIFRGALDVRATTINDEMKIAAARALAELARKDVPDDVAAAYQGNRPKFGPNYIIPVPFDPRLIAAIPLAVAKAAMESGVARKPILDLGRYAQELSARRDPIASTLQRIYDRVRRQPKRIVFAEGEEEQVMRAAVSYVNQNLGTAILLGRDDVIKENAKHAGIELNKQGIEIINARLSRRNGIYTDYLYERMQRKGFLFRDCQRLINNDRNHFAACMVALGDADGIVTGVTRNYSTALDDIRRVIDAKPGHRVIGVSIVLARGRTVVVADTAVHDMPNAEQIADIAEEAAGFARRMGYEPRLAMLAYSTFGHPQGERSERVQEAVRILDKRRVDFEYDGEMAADVALNARAMAQYPFIRLTGPANVLIMPAFHSASISTKMLQELGGSTVIGPLLVGLNKPVQIVSLNAKDSDIVNMAAIAAYTASN</sequence>
<dbReference type="PANTHER" id="PTHR43237:SF4">
    <property type="entry name" value="NADP-DEPENDENT MALIC ENZYME"/>
    <property type="match status" value="1"/>
</dbReference>
<gene>
    <name evidence="10" type="ORF">RFM23_03885</name>
</gene>
<comment type="similarity">
    <text evidence="4">In the C-terminal section; belongs to the phosphate acetyltransferase and butyryltransferase family.</text>
</comment>
<name>A0ABU5AHJ6_9HYPH</name>
<dbReference type="InterPro" id="IPR036291">
    <property type="entry name" value="NAD(P)-bd_dom_sf"/>
</dbReference>
<dbReference type="InterPro" id="IPR045213">
    <property type="entry name" value="Malic_NAD-bd_bact_type"/>
</dbReference>
<dbReference type="SUPFAM" id="SSF51735">
    <property type="entry name" value="NAD(P)-binding Rossmann-fold domains"/>
    <property type="match status" value="1"/>
</dbReference>
<keyword evidence="7" id="KW-0511">Multifunctional enzyme</keyword>
<evidence type="ECO:0000256" key="4">
    <source>
        <dbReference type="ARBA" id="ARBA00008756"/>
    </source>
</evidence>
<feature type="domain" description="Malic enzyme N-terminal" evidence="9">
    <location>
        <begin position="26"/>
        <end position="159"/>
    </location>
</feature>
<dbReference type="InterPro" id="IPR042113">
    <property type="entry name" value="P_AcTrfase_dom1"/>
</dbReference>
<dbReference type="InterPro" id="IPR012301">
    <property type="entry name" value="Malic_N_dom"/>
</dbReference>
<comment type="caution">
    <text evidence="10">The sequence shown here is derived from an EMBL/GenBank/DDBJ whole genome shotgun (WGS) entry which is preliminary data.</text>
</comment>
<dbReference type="InterPro" id="IPR037062">
    <property type="entry name" value="Malic_N_dom_sf"/>
</dbReference>
<dbReference type="Gene3D" id="3.40.50.10950">
    <property type="match status" value="1"/>
</dbReference>
<dbReference type="EC" id="1.1.1.40" evidence="10"/>
<dbReference type="InterPro" id="IPR042112">
    <property type="entry name" value="P_AcTrfase_dom2"/>
</dbReference>
<protein>
    <submittedName>
        <fullName evidence="10">NADP-dependent malic enzyme</fullName>
        <ecNumber evidence="10">1.1.1.40</ecNumber>
    </submittedName>
</protein>
<dbReference type="InterPro" id="IPR046346">
    <property type="entry name" value="Aminoacid_DH-like_N_sf"/>
</dbReference>
<dbReference type="Pfam" id="PF03949">
    <property type="entry name" value="Malic_M"/>
    <property type="match status" value="1"/>
</dbReference>
<comment type="cofactor">
    <cofactor evidence="2">
        <name>Mg(2+)</name>
        <dbReference type="ChEBI" id="CHEBI:18420"/>
    </cofactor>
</comment>
<keyword evidence="5" id="KW-0479">Metal-binding</keyword>